<name>A0A9N9NNU5_9GLOM</name>
<accession>A0A9N9NNU5</accession>
<comment type="caution">
    <text evidence="1">The sequence shown here is derived from an EMBL/GenBank/DDBJ whole genome shotgun (WGS) entry which is preliminary data.</text>
</comment>
<proteinExistence type="predicted"/>
<dbReference type="Proteomes" id="UP000789759">
    <property type="component" value="Unassembled WGS sequence"/>
</dbReference>
<organism evidence="1 2">
    <name type="scientific">Cetraspora pellucida</name>
    <dbReference type="NCBI Taxonomy" id="1433469"/>
    <lineage>
        <taxon>Eukaryota</taxon>
        <taxon>Fungi</taxon>
        <taxon>Fungi incertae sedis</taxon>
        <taxon>Mucoromycota</taxon>
        <taxon>Glomeromycotina</taxon>
        <taxon>Glomeromycetes</taxon>
        <taxon>Diversisporales</taxon>
        <taxon>Gigasporaceae</taxon>
        <taxon>Cetraspora</taxon>
    </lineage>
</organism>
<sequence length="189" mass="21291">MEKRGADSCKKDLLEEISGLLEVSCQPKSIGIELVERKSVTVSEKGEVIDKEKGFKPNQLFKKGKNLVKGRIRQLCILKTKLKKVKINGGFKEIDQNTTLQNSSLDLFEDYESSCGILKSKRNIFQKRKIEASSNDNIFGTRNKYSFSTDVGTKREVGISKEGINVTKAVELFNLRKLAFVARRIQSLA</sequence>
<protein>
    <submittedName>
        <fullName evidence="1">6433_t:CDS:1</fullName>
    </submittedName>
</protein>
<keyword evidence="2" id="KW-1185">Reference proteome</keyword>
<dbReference type="EMBL" id="CAJVQA010018712">
    <property type="protein sequence ID" value="CAG8755655.1"/>
    <property type="molecule type" value="Genomic_DNA"/>
</dbReference>
<evidence type="ECO:0000313" key="2">
    <source>
        <dbReference type="Proteomes" id="UP000789759"/>
    </source>
</evidence>
<evidence type="ECO:0000313" key="1">
    <source>
        <dbReference type="EMBL" id="CAG8755655.1"/>
    </source>
</evidence>
<gene>
    <name evidence="1" type="ORF">CPELLU_LOCUS14991</name>
</gene>
<dbReference type="AlphaFoldDB" id="A0A9N9NNU5"/>
<reference evidence="1" key="1">
    <citation type="submission" date="2021-06" db="EMBL/GenBank/DDBJ databases">
        <authorList>
            <person name="Kallberg Y."/>
            <person name="Tangrot J."/>
            <person name="Rosling A."/>
        </authorList>
    </citation>
    <scope>NUCLEOTIDE SEQUENCE</scope>
    <source>
        <strain evidence="1">FL966</strain>
    </source>
</reference>